<dbReference type="Proteomes" id="UP001140949">
    <property type="component" value="Unassembled WGS sequence"/>
</dbReference>
<organism evidence="2 3">
    <name type="scientific">Iris pallida</name>
    <name type="common">Sweet iris</name>
    <dbReference type="NCBI Taxonomy" id="29817"/>
    <lineage>
        <taxon>Eukaryota</taxon>
        <taxon>Viridiplantae</taxon>
        <taxon>Streptophyta</taxon>
        <taxon>Embryophyta</taxon>
        <taxon>Tracheophyta</taxon>
        <taxon>Spermatophyta</taxon>
        <taxon>Magnoliopsida</taxon>
        <taxon>Liliopsida</taxon>
        <taxon>Asparagales</taxon>
        <taxon>Iridaceae</taxon>
        <taxon>Iridoideae</taxon>
        <taxon>Irideae</taxon>
        <taxon>Iris</taxon>
    </lineage>
</organism>
<dbReference type="SUPFAM" id="SSF50630">
    <property type="entry name" value="Acid proteases"/>
    <property type="match status" value="1"/>
</dbReference>
<feature type="compositionally biased region" description="Polar residues" evidence="1">
    <location>
        <begin position="240"/>
        <end position="249"/>
    </location>
</feature>
<dbReference type="Pfam" id="PF13650">
    <property type="entry name" value="Asp_protease_2"/>
    <property type="match status" value="1"/>
</dbReference>
<sequence>MDLQDSACTEAMPNIVFTPQDMLIKTNLHDRPLYYTGYIGDVKVDRMHIDPGSSISIIPKGLLHHLRIPMHRLTPTSTAISGFNSGRSYPIGKIRLKCQIGDLQSEVTCYIIDADTSYNILLGRPWIHDYMIVPSTLYQCFKYVDKHGFMKTEFTDIDPFKGVESYYSDSCLYEKSKRHLDEGNEQASTETATGSEEPLTIHLQACKPGRSAPLTATLRKDAISLSAQEEQMIIRLPRSGQVSRPTTGPLTIRLPRVSQPPTEKLNPSDRPLTIRLPKKGRHPDARSDTSSEPATPRSTSSAKLGVASPPTTPRSTPSTEPLMIKLPKSSSQSAFTQGVAEEELELAKYVAAHTETCSCCPSTATS</sequence>
<feature type="region of interest" description="Disordered" evidence="1">
    <location>
        <begin position="236"/>
        <end position="323"/>
    </location>
</feature>
<dbReference type="AlphaFoldDB" id="A0AAX6EAN3"/>
<comment type="caution">
    <text evidence="2">The sequence shown here is derived from an EMBL/GenBank/DDBJ whole genome shotgun (WGS) entry which is preliminary data.</text>
</comment>
<evidence type="ECO:0000313" key="2">
    <source>
        <dbReference type="EMBL" id="KAJ6801136.1"/>
    </source>
</evidence>
<reference evidence="2" key="1">
    <citation type="journal article" date="2023" name="GigaByte">
        <title>Genome assembly of the bearded iris, Iris pallida Lam.</title>
        <authorList>
            <person name="Bruccoleri R.E."/>
            <person name="Oakeley E.J."/>
            <person name="Faust A.M.E."/>
            <person name="Altorfer M."/>
            <person name="Dessus-Babus S."/>
            <person name="Burckhardt D."/>
            <person name="Oertli M."/>
            <person name="Naumann U."/>
            <person name="Petersen F."/>
            <person name="Wong J."/>
        </authorList>
    </citation>
    <scope>NUCLEOTIDE SEQUENCE</scope>
    <source>
        <strain evidence="2">GSM-AAB239-AS_SAM_17_03QT</strain>
    </source>
</reference>
<gene>
    <name evidence="2" type="ORF">M6B38_199895</name>
</gene>
<name>A0AAX6EAN3_IRIPA</name>
<dbReference type="CDD" id="cd00303">
    <property type="entry name" value="retropepsin_like"/>
    <property type="match status" value="1"/>
</dbReference>
<evidence type="ECO:0000313" key="3">
    <source>
        <dbReference type="Proteomes" id="UP001140949"/>
    </source>
</evidence>
<protein>
    <submittedName>
        <fullName evidence="2">Uncharacterized protein</fullName>
    </submittedName>
</protein>
<dbReference type="PANTHER" id="PTHR33240:SF15">
    <property type="entry name" value="GAG-PRO-LIKE PROTEIN"/>
    <property type="match status" value="1"/>
</dbReference>
<dbReference type="EMBL" id="JANAVB010038416">
    <property type="protein sequence ID" value="KAJ6801136.1"/>
    <property type="molecule type" value="Genomic_DNA"/>
</dbReference>
<feature type="compositionally biased region" description="Polar residues" evidence="1">
    <location>
        <begin position="290"/>
        <end position="302"/>
    </location>
</feature>
<evidence type="ECO:0000256" key="1">
    <source>
        <dbReference type="SAM" id="MobiDB-lite"/>
    </source>
</evidence>
<dbReference type="Gene3D" id="2.40.70.10">
    <property type="entry name" value="Acid Proteases"/>
    <property type="match status" value="1"/>
</dbReference>
<dbReference type="PANTHER" id="PTHR33240">
    <property type="entry name" value="OS08G0508500 PROTEIN"/>
    <property type="match status" value="1"/>
</dbReference>
<keyword evidence="3" id="KW-1185">Reference proteome</keyword>
<accession>A0AAX6EAN3</accession>
<proteinExistence type="predicted"/>
<dbReference type="InterPro" id="IPR021109">
    <property type="entry name" value="Peptidase_aspartic_dom_sf"/>
</dbReference>
<reference evidence="2" key="2">
    <citation type="submission" date="2023-04" db="EMBL/GenBank/DDBJ databases">
        <authorList>
            <person name="Bruccoleri R.E."/>
            <person name="Oakeley E.J."/>
            <person name="Faust A.-M."/>
            <person name="Dessus-Babus S."/>
            <person name="Altorfer M."/>
            <person name="Burckhardt D."/>
            <person name="Oertli M."/>
            <person name="Naumann U."/>
            <person name="Petersen F."/>
            <person name="Wong J."/>
        </authorList>
    </citation>
    <scope>NUCLEOTIDE SEQUENCE</scope>
    <source>
        <strain evidence="2">GSM-AAB239-AS_SAM_17_03QT</strain>
        <tissue evidence="2">Leaf</tissue>
    </source>
</reference>